<evidence type="ECO:0000313" key="2">
    <source>
        <dbReference type="EMBL" id="TWT57237.1"/>
    </source>
</evidence>
<sequence length="99" mass="11252">MNNPVAYLSAVEELDEWLESPIAGRYGSPTPQTIAIELRGLYRAIIDAGGNAPSLFKLRRQLGRKAELVGISVTQVFFLIRLAFEIWKFLRAYKRGRKK</sequence>
<evidence type="ECO:0000313" key="3">
    <source>
        <dbReference type="Proteomes" id="UP000317243"/>
    </source>
</evidence>
<comment type="caution">
    <text evidence="2">The sequence shown here is derived from an EMBL/GenBank/DDBJ whole genome shotgun (WGS) entry which is preliminary data.</text>
</comment>
<accession>A0A5C5X2I2</accession>
<dbReference type="AlphaFoldDB" id="A0A5C5X2I2"/>
<keyword evidence="1" id="KW-0472">Membrane</keyword>
<proteinExistence type="predicted"/>
<name>A0A5C5X2I2_9PLAN</name>
<keyword evidence="1" id="KW-0812">Transmembrane</keyword>
<dbReference type="Proteomes" id="UP000317243">
    <property type="component" value="Unassembled WGS sequence"/>
</dbReference>
<protein>
    <submittedName>
        <fullName evidence="2">Uncharacterized protein</fullName>
    </submittedName>
</protein>
<evidence type="ECO:0000256" key="1">
    <source>
        <dbReference type="SAM" id="Phobius"/>
    </source>
</evidence>
<keyword evidence="1" id="KW-1133">Transmembrane helix</keyword>
<gene>
    <name evidence="2" type="ORF">KOR42_05950</name>
</gene>
<feature type="transmembrane region" description="Helical" evidence="1">
    <location>
        <begin position="68"/>
        <end position="90"/>
    </location>
</feature>
<keyword evidence="3" id="KW-1185">Reference proteome</keyword>
<dbReference type="RefSeq" id="WP_146507095.1">
    <property type="nucleotide sequence ID" value="NZ_SIHI01000001.1"/>
</dbReference>
<dbReference type="EMBL" id="SIHI01000001">
    <property type="protein sequence ID" value="TWT57237.1"/>
    <property type="molecule type" value="Genomic_DNA"/>
</dbReference>
<reference evidence="2 3" key="1">
    <citation type="submission" date="2019-02" db="EMBL/GenBank/DDBJ databases">
        <title>Deep-cultivation of Planctomycetes and their phenomic and genomic characterization uncovers novel biology.</title>
        <authorList>
            <person name="Wiegand S."/>
            <person name="Jogler M."/>
            <person name="Boedeker C."/>
            <person name="Pinto D."/>
            <person name="Vollmers J."/>
            <person name="Rivas-Marin E."/>
            <person name="Kohn T."/>
            <person name="Peeters S.H."/>
            <person name="Heuer A."/>
            <person name="Rast P."/>
            <person name="Oberbeckmann S."/>
            <person name="Bunk B."/>
            <person name="Jeske O."/>
            <person name="Meyerdierks A."/>
            <person name="Storesund J.E."/>
            <person name="Kallscheuer N."/>
            <person name="Luecker S."/>
            <person name="Lage O.M."/>
            <person name="Pohl T."/>
            <person name="Merkel B.J."/>
            <person name="Hornburger P."/>
            <person name="Mueller R.-W."/>
            <person name="Bruemmer F."/>
            <person name="Labrenz M."/>
            <person name="Spormann A.M."/>
            <person name="Op Den Camp H."/>
            <person name="Overmann J."/>
            <person name="Amann R."/>
            <person name="Jetten M.S.M."/>
            <person name="Mascher T."/>
            <person name="Medema M.H."/>
            <person name="Devos D.P."/>
            <person name="Kaster A.-K."/>
            <person name="Ovreas L."/>
            <person name="Rohde M."/>
            <person name="Galperin M.Y."/>
            <person name="Jogler C."/>
        </authorList>
    </citation>
    <scope>NUCLEOTIDE SEQUENCE [LARGE SCALE GENOMIC DNA]</scope>
    <source>
        <strain evidence="2 3">KOR42</strain>
    </source>
</reference>
<organism evidence="2 3">
    <name type="scientific">Thalassoglobus neptunius</name>
    <dbReference type="NCBI Taxonomy" id="1938619"/>
    <lineage>
        <taxon>Bacteria</taxon>
        <taxon>Pseudomonadati</taxon>
        <taxon>Planctomycetota</taxon>
        <taxon>Planctomycetia</taxon>
        <taxon>Planctomycetales</taxon>
        <taxon>Planctomycetaceae</taxon>
        <taxon>Thalassoglobus</taxon>
    </lineage>
</organism>